<proteinExistence type="predicted"/>
<dbReference type="Proteomes" id="UP000053815">
    <property type="component" value="Unassembled WGS sequence"/>
</dbReference>
<evidence type="ECO:0000313" key="2">
    <source>
        <dbReference type="EMBL" id="GAN06664.1"/>
    </source>
</evidence>
<feature type="compositionally biased region" description="Polar residues" evidence="1">
    <location>
        <begin position="98"/>
        <end position="107"/>
    </location>
</feature>
<name>A0A0C9MH68_9FUNG</name>
<dbReference type="AlphaFoldDB" id="A0A0C9MH68"/>
<accession>A0A0C9MH68</accession>
<sequence length="157" mass="17832">MVTLDEPLIIPVIRPVCLLLPTMKPIIETPSRIAACTVQISAEKKQSTPNDQANTIQGLSTHLARNFNKEKGEQQSKDDMKYYSKHNQIIQLGDQHQRNTQQPNQDNGYELNDESDEEEDIAGDDEKQKQGEEASGDVREKKKILCKIKTKQRIMEG</sequence>
<protein>
    <submittedName>
        <fullName evidence="2">Uncharacterized protein</fullName>
    </submittedName>
</protein>
<reference evidence="2" key="1">
    <citation type="submission" date="2014-09" db="EMBL/GenBank/DDBJ databases">
        <title>Draft genome sequence of an oleaginous Mucoromycotina fungus Mucor ambiguus NBRC6742.</title>
        <authorList>
            <person name="Takeda I."/>
            <person name="Yamane N."/>
            <person name="Morita T."/>
            <person name="Tamano K."/>
            <person name="Machida M."/>
            <person name="Baker S."/>
            <person name="Koike H."/>
        </authorList>
    </citation>
    <scope>NUCLEOTIDE SEQUENCE</scope>
    <source>
        <strain evidence="2">NBRC 6742</strain>
    </source>
</reference>
<feature type="compositionally biased region" description="Acidic residues" evidence="1">
    <location>
        <begin position="111"/>
        <end position="123"/>
    </location>
</feature>
<feature type="compositionally biased region" description="Basic and acidic residues" evidence="1">
    <location>
        <begin position="124"/>
        <end position="140"/>
    </location>
</feature>
<dbReference type="EMBL" id="DF836421">
    <property type="protein sequence ID" value="GAN06664.1"/>
    <property type="molecule type" value="Genomic_DNA"/>
</dbReference>
<keyword evidence="3" id="KW-1185">Reference proteome</keyword>
<organism evidence="2">
    <name type="scientific">Mucor ambiguus</name>
    <dbReference type="NCBI Taxonomy" id="91626"/>
    <lineage>
        <taxon>Eukaryota</taxon>
        <taxon>Fungi</taxon>
        <taxon>Fungi incertae sedis</taxon>
        <taxon>Mucoromycota</taxon>
        <taxon>Mucoromycotina</taxon>
        <taxon>Mucoromycetes</taxon>
        <taxon>Mucorales</taxon>
        <taxon>Mucorineae</taxon>
        <taxon>Mucoraceae</taxon>
        <taxon>Mucor</taxon>
    </lineage>
</organism>
<gene>
    <name evidence="2" type="ORF">MAM1_0132d06152</name>
</gene>
<feature type="region of interest" description="Disordered" evidence="1">
    <location>
        <begin position="84"/>
        <end position="143"/>
    </location>
</feature>
<evidence type="ECO:0000313" key="3">
    <source>
        <dbReference type="Proteomes" id="UP000053815"/>
    </source>
</evidence>
<evidence type="ECO:0000256" key="1">
    <source>
        <dbReference type="SAM" id="MobiDB-lite"/>
    </source>
</evidence>